<dbReference type="PROSITE" id="PS50928">
    <property type="entry name" value="ABC_TM1"/>
    <property type="match status" value="1"/>
</dbReference>
<dbReference type="InterPro" id="IPR045621">
    <property type="entry name" value="BPD_transp_1_N"/>
</dbReference>
<keyword evidence="6 7" id="KW-0472">Membrane</keyword>
<evidence type="ECO:0000259" key="8">
    <source>
        <dbReference type="PROSITE" id="PS50928"/>
    </source>
</evidence>
<evidence type="ECO:0000313" key="9">
    <source>
        <dbReference type="EMBL" id="SFE09254.1"/>
    </source>
</evidence>
<evidence type="ECO:0000256" key="4">
    <source>
        <dbReference type="ARBA" id="ARBA00022692"/>
    </source>
</evidence>
<evidence type="ECO:0000256" key="6">
    <source>
        <dbReference type="ARBA" id="ARBA00023136"/>
    </source>
</evidence>
<keyword evidence="4 7" id="KW-0812">Transmembrane</keyword>
<dbReference type="InterPro" id="IPR035906">
    <property type="entry name" value="MetI-like_sf"/>
</dbReference>
<dbReference type="AlphaFoldDB" id="A0A1I1XPJ6"/>
<feature type="transmembrane region" description="Helical" evidence="7">
    <location>
        <begin position="12"/>
        <end position="33"/>
    </location>
</feature>
<dbReference type="GO" id="GO:0005886">
    <property type="term" value="C:plasma membrane"/>
    <property type="evidence" value="ECO:0007669"/>
    <property type="project" value="UniProtKB-SubCell"/>
</dbReference>
<gene>
    <name evidence="9" type="ORF">SAMN05216245_101363</name>
</gene>
<dbReference type="EMBL" id="FONL01000001">
    <property type="protein sequence ID" value="SFE09254.1"/>
    <property type="molecule type" value="Genomic_DNA"/>
</dbReference>
<dbReference type="GO" id="GO:0055085">
    <property type="term" value="P:transmembrane transport"/>
    <property type="evidence" value="ECO:0007669"/>
    <property type="project" value="InterPro"/>
</dbReference>
<dbReference type="Gene3D" id="1.10.3720.10">
    <property type="entry name" value="MetI-like"/>
    <property type="match status" value="1"/>
</dbReference>
<evidence type="ECO:0000256" key="3">
    <source>
        <dbReference type="ARBA" id="ARBA00022475"/>
    </source>
</evidence>
<sequence>MKSAILFSLRKLFLLIPFLIGITILSFILGIIAPGDPAIVVLTMDGITEPTTAELTAMRHAMGLDQPYWTQYGKWLLHAVSGDLGNSYVTGKPVLGELMRRLPVTASLAVCAMGWVVVFGIPLGIWSAKNTNRGPELVLRIFSLLLISVPGFWLAIILMLVFTEELRLLPSSGYGSEVQMIMPSFVLASGTMASVLRLQKTTVTETMQKPFVLTGQAKGLPLNHIMWKHVFPNSVMPVITMMGTFFGSVLGGSVIIEDLFSIPGLGSYVLSAIWSRDYPVIQGYVIVSGTIFVVFNYLVDLSYYALNPSVRQEEES</sequence>
<keyword evidence="10" id="KW-1185">Reference proteome</keyword>
<feature type="domain" description="ABC transmembrane type-1" evidence="8">
    <location>
        <begin position="102"/>
        <end position="303"/>
    </location>
</feature>
<reference evidence="9 10" key="1">
    <citation type="submission" date="2016-10" db="EMBL/GenBank/DDBJ databases">
        <authorList>
            <person name="de Groot N.N."/>
        </authorList>
    </citation>
    <scope>NUCLEOTIDE SEQUENCE [LARGE SCALE GENOMIC DNA]</scope>
    <source>
        <strain evidence="9 10">DSM 9236</strain>
    </source>
</reference>
<dbReference type="Pfam" id="PF00528">
    <property type="entry name" value="BPD_transp_1"/>
    <property type="match status" value="1"/>
</dbReference>
<keyword evidence="5 7" id="KW-1133">Transmembrane helix</keyword>
<organism evidence="9 10">
    <name type="scientific">Succiniclasticum ruminis DSM 9236</name>
    <dbReference type="NCBI Taxonomy" id="1123323"/>
    <lineage>
        <taxon>Bacteria</taxon>
        <taxon>Bacillati</taxon>
        <taxon>Bacillota</taxon>
        <taxon>Negativicutes</taxon>
        <taxon>Acidaminococcales</taxon>
        <taxon>Acidaminococcaceae</taxon>
        <taxon>Succiniclasticum</taxon>
    </lineage>
</organism>
<feature type="transmembrane region" description="Helical" evidence="7">
    <location>
        <begin position="104"/>
        <end position="125"/>
    </location>
</feature>
<evidence type="ECO:0000256" key="1">
    <source>
        <dbReference type="ARBA" id="ARBA00004651"/>
    </source>
</evidence>
<dbReference type="PANTHER" id="PTHR43163:SF6">
    <property type="entry name" value="DIPEPTIDE TRANSPORT SYSTEM PERMEASE PROTEIN DPPB-RELATED"/>
    <property type="match status" value="1"/>
</dbReference>
<keyword evidence="2 7" id="KW-0813">Transport</keyword>
<name>A0A1I1XPJ6_9FIRM</name>
<proteinExistence type="inferred from homology"/>
<protein>
    <submittedName>
        <fullName evidence="9">Peptide/nickel transport system permease protein</fullName>
    </submittedName>
</protein>
<feature type="transmembrane region" description="Helical" evidence="7">
    <location>
        <begin position="137"/>
        <end position="160"/>
    </location>
</feature>
<dbReference type="InterPro" id="IPR000515">
    <property type="entry name" value="MetI-like"/>
</dbReference>
<feature type="transmembrane region" description="Helical" evidence="7">
    <location>
        <begin position="180"/>
        <end position="198"/>
    </location>
</feature>
<evidence type="ECO:0000256" key="2">
    <source>
        <dbReference type="ARBA" id="ARBA00022448"/>
    </source>
</evidence>
<dbReference type="OrthoDB" id="9773221at2"/>
<comment type="similarity">
    <text evidence="7">Belongs to the binding-protein-dependent transport system permease family.</text>
</comment>
<dbReference type="STRING" id="1123323.SAMN05216245_101363"/>
<comment type="subcellular location">
    <subcellularLocation>
        <location evidence="1 7">Cell membrane</location>
        <topology evidence="1 7">Multi-pass membrane protein</topology>
    </subcellularLocation>
</comment>
<dbReference type="RefSeq" id="WP_093912536.1">
    <property type="nucleotide sequence ID" value="NZ_FONL01000001.1"/>
</dbReference>
<evidence type="ECO:0000256" key="7">
    <source>
        <dbReference type="RuleBase" id="RU363032"/>
    </source>
</evidence>
<evidence type="ECO:0000256" key="5">
    <source>
        <dbReference type="ARBA" id="ARBA00022989"/>
    </source>
</evidence>
<feature type="transmembrane region" description="Helical" evidence="7">
    <location>
        <begin position="235"/>
        <end position="256"/>
    </location>
</feature>
<dbReference type="PANTHER" id="PTHR43163">
    <property type="entry name" value="DIPEPTIDE TRANSPORT SYSTEM PERMEASE PROTEIN DPPB-RELATED"/>
    <property type="match status" value="1"/>
</dbReference>
<feature type="transmembrane region" description="Helical" evidence="7">
    <location>
        <begin position="284"/>
        <end position="306"/>
    </location>
</feature>
<evidence type="ECO:0000313" key="10">
    <source>
        <dbReference type="Proteomes" id="UP000198896"/>
    </source>
</evidence>
<accession>A0A1I1XPJ6</accession>
<dbReference type="Pfam" id="PF19300">
    <property type="entry name" value="BPD_transp_1_N"/>
    <property type="match status" value="1"/>
</dbReference>
<dbReference type="SUPFAM" id="SSF161098">
    <property type="entry name" value="MetI-like"/>
    <property type="match status" value="1"/>
</dbReference>
<dbReference type="CDD" id="cd06261">
    <property type="entry name" value="TM_PBP2"/>
    <property type="match status" value="1"/>
</dbReference>
<dbReference type="Proteomes" id="UP000198896">
    <property type="component" value="Unassembled WGS sequence"/>
</dbReference>
<keyword evidence="3" id="KW-1003">Cell membrane</keyword>